<evidence type="ECO:0000313" key="2">
    <source>
        <dbReference type="Proteomes" id="UP000654075"/>
    </source>
</evidence>
<name>A0A813GTB5_POLGL</name>
<dbReference type="EMBL" id="CAJNNV010029493">
    <property type="protein sequence ID" value="CAE8628792.1"/>
    <property type="molecule type" value="Genomic_DNA"/>
</dbReference>
<evidence type="ECO:0008006" key="3">
    <source>
        <dbReference type="Google" id="ProtNLM"/>
    </source>
</evidence>
<protein>
    <recommendedName>
        <fullName evidence="3">C3H1-type domain-containing protein</fullName>
    </recommendedName>
</protein>
<reference evidence="1" key="1">
    <citation type="submission" date="2021-02" db="EMBL/GenBank/DDBJ databases">
        <authorList>
            <person name="Dougan E. K."/>
            <person name="Rhodes N."/>
            <person name="Thang M."/>
            <person name="Chan C."/>
        </authorList>
    </citation>
    <scope>NUCLEOTIDE SEQUENCE</scope>
</reference>
<organism evidence="1 2">
    <name type="scientific">Polarella glacialis</name>
    <name type="common">Dinoflagellate</name>
    <dbReference type="NCBI Taxonomy" id="89957"/>
    <lineage>
        <taxon>Eukaryota</taxon>
        <taxon>Sar</taxon>
        <taxon>Alveolata</taxon>
        <taxon>Dinophyceae</taxon>
        <taxon>Suessiales</taxon>
        <taxon>Suessiaceae</taxon>
        <taxon>Polarella</taxon>
    </lineage>
</organism>
<evidence type="ECO:0000313" key="1">
    <source>
        <dbReference type="EMBL" id="CAE8628792.1"/>
    </source>
</evidence>
<proteinExistence type="predicted"/>
<sequence length="120" mass="13245">MLGSLSNGFPEEGPTAQCSWMWRVTNKNTFITLVGVPEPASLTRSHSAPGLLEVHAFLTTNDNNNNDNEMPQLHNSGKCRPCAHGKDCRRGSTCHYCHICEPGSLRKRARANKGVRKVVE</sequence>
<dbReference type="Proteomes" id="UP000654075">
    <property type="component" value="Unassembled WGS sequence"/>
</dbReference>
<dbReference type="AlphaFoldDB" id="A0A813GTB5"/>
<accession>A0A813GTB5</accession>
<comment type="caution">
    <text evidence="1">The sequence shown here is derived from an EMBL/GenBank/DDBJ whole genome shotgun (WGS) entry which is preliminary data.</text>
</comment>
<gene>
    <name evidence="1" type="ORF">PGLA1383_LOCUS45394</name>
</gene>
<keyword evidence="2" id="KW-1185">Reference proteome</keyword>